<keyword evidence="1" id="KW-0472">Membrane</keyword>
<dbReference type="EMBL" id="AP025028">
    <property type="protein sequence ID" value="BDA80159.1"/>
    <property type="molecule type" value="Genomic_DNA"/>
</dbReference>
<evidence type="ECO:0000313" key="2">
    <source>
        <dbReference type="EMBL" id="BDA80159.1"/>
    </source>
</evidence>
<dbReference type="Proteomes" id="UP000245263">
    <property type="component" value="Chromosome 1"/>
</dbReference>
<organism evidence="2 3">
    <name type="scientific">Leptospira kobayashii</name>
    <dbReference type="NCBI Taxonomy" id="1917830"/>
    <lineage>
        <taxon>Bacteria</taxon>
        <taxon>Pseudomonadati</taxon>
        <taxon>Spirochaetota</taxon>
        <taxon>Spirochaetia</taxon>
        <taxon>Leptospirales</taxon>
        <taxon>Leptospiraceae</taxon>
        <taxon>Leptospira</taxon>
    </lineage>
</organism>
<accession>A0ABN6KJP7</accession>
<name>A0ABN6KJP7_9LEPT</name>
<feature type="transmembrane region" description="Helical" evidence="1">
    <location>
        <begin position="112"/>
        <end position="133"/>
    </location>
</feature>
<protein>
    <submittedName>
        <fullName evidence="2">Uncharacterized protein</fullName>
    </submittedName>
</protein>
<sequence>MKRKIKKKTEYIDIKQDTLSEHHFSESGLIQFKNCINIFAKDLLEQIKFREKSQKIKKEQKEFNGDNVIEANLILRQKLVGNKRPTLLIILNIAEYPIMGIAGIGASNITTLWGAITLVACLILAGSTVFFRITKEQEL</sequence>
<evidence type="ECO:0000313" key="3">
    <source>
        <dbReference type="Proteomes" id="UP000245263"/>
    </source>
</evidence>
<gene>
    <name evidence="2" type="ORF">LPTSP3_g30890</name>
</gene>
<feature type="transmembrane region" description="Helical" evidence="1">
    <location>
        <begin position="86"/>
        <end position="106"/>
    </location>
</feature>
<evidence type="ECO:0000256" key="1">
    <source>
        <dbReference type="SAM" id="Phobius"/>
    </source>
</evidence>
<keyword evidence="1" id="KW-0812">Transmembrane</keyword>
<keyword evidence="3" id="KW-1185">Reference proteome</keyword>
<dbReference type="RefSeq" id="WP_109020937.1">
    <property type="nucleotide sequence ID" value="NZ_AP025028.1"/>
</dbReference>
<reference evidence="2 3" key="1">
    <citation type="submission" date="2021-08" db="EMBL/GenBank/DDBJ databases">
        <title>Complete genome sequence of Leptospira kobayashii strain E30.</title>
        <authorList>
            <person name="Nakao R."/>
            <person name="Nakamura S."/>
            <person name="Masuzawa T."/>
            <person name="Koizumi N."/>
        </authorList>
    </citation>
    <scope>NUCLEOTIDE SEQUENCE [LARGE SCALE GENOMIC DNA]</scope>
    <source>
        <strain evidence="2 3">E30</strain>
    </source>
</reference>
<proteinExistence type="predicted"/>
<keyword evidence="1" id="KW-1133">Transmembrane helix</keyword>